<name>A0AAV9RDF6_9TELE</name>
<comment type="caution">
    <text evidence="1">The sequence shown here is derived from an EMBL/GenBank/DDBJ whole genome shotgun (WGS) entry which is preliminary data.</text>
</comment>
<proteinExistence type="predicted"/>
<organism evidence="1 2">
    <name type="scientific">Crenichthys baileyi</name>
    <name type="common">White River springfish</name>
    <dbReference type="NCBI Taxonomy" id="28760"/>
    <lineage>
        <taxon>Eukaryota</taxon>
        <taxon>Metazoa</taxon>
        <taxon>Chordata</taxon>
        <taxon>Craniata</taxon>
        <taxon>Vertebrata</taxon>
        <taxon>Euteleostomi</taxon>
        <taxon>Actinopterygii</taxon>
        <taxon>Neopterygii</taxon>
        <taxon>Teleostei</taxon>
        <taxon>Neoteleostei</taxon>
        <taxon>Acanthomorphata</taxon>
        <taxon>Ovalentaria</taxon>
        <taxon>Atherinomorphae</taxon>
        <taxon>Cyprinodontiformes</taxon>
        <taxon>Goodeidae</taxon>
        <taxon>Crenichthys</taxon>
    </lineage>
</organism>
<sequence length="75" mass="8292">MTIFYRSFTLVTNHETHRPVHPTTFIFTISTDNRKLPNNLGLSLCSVSSGSSPSLPAPPTPTNKVWLAGLRSCDY</sequence>
<dbReference type="Proteomes" id="UP001311232">
    <property type="component" value="Unassembled WGS sequence"/>
</dbReference>
<evidence type="ECO:0000313" key="1">
    <source>
        <dbReference type="EMBL" id="KAK5606995.1"/>
    </source>
</evidence>
<gene>
    <name evidence="1" type="ORF">CRENBAI_010836</name>
</gene>
<protein>
    <submittedName>
        <fullName evidence="1">Uncharacterized protein</fullName>
    </submittedName>
</protein>
<reference evidence="1 2" key="1">
    <citation type="submission" date="2021-06" db="EMBL/GenBank/DDBJ databases">
        <authorList>
            <person name="Palmer J.M."/>
        </authorList>
    </citation>
    <scope>NUCLEOTIDE SEQUENCE [LARGE SCALE GENOMIC DNA]</scope>
    <source>
        <strain evidence="1 2">MEX-2019</strain>
        <tissue evidence="1">Muscle</tissue>
    </source>
</reference>
<evidence type="ECO:0000313" key="2">
    <source>
        <dbReference type="Proteomes" id="UP001311232"/>
    </source>
</evidence>
<keyword evidence="2" id="KW-1185">Reference proteome</keyword>
<accession>A0AAV9RDF6</accession>
<dbReference type="EMBL" id="JAHHUM010002038">
    <property type="protein sequence ID" value="KAK5606995.1"/>
    <property type="molecule type" value="Genomic_DNA"/>
</dbReference>
<dbReference type="AlphaFoldDB" id="A0AAV9RDF6"/>